<keyword evidence="3" id="KW-1003">Cell membrane</keyword>
<evidence type="ECO:0000256" key="5">
    <source>
        <dbReference type="ARBA" id="ARBA00022989"/>
    </source>
</evidence>
<organism evidence="10 11">
    <name type="scientific">Tectimicrobiota bacterium</name>
    <dbReference type="NCBI Taxonomy" id="2528274"/>
    <lineage>
        <taxon>Bacteria</taxon>
        <taxon>Pseudomonadati</taxon>
        <taxon>Nitrospinota/Tectimicrobiota group</taxon>
        <taxon>Candidatus Tectimicrobiota</taxon>
    </lineage>
</organism>
<evidence type="ECO:0000259" key="8">
    <source>
        <dbReference type="Pfam" id="PF04239"/>
    </source>
</evidence>
<evidence type="ECO:0000313" key="11">
    <source>
        <dbReference type="Proteomes" id="UP000782312"/>
    </source>
</evidence>
<evidence type="ECO:0000259" key="9">
    <source>
        <dbReference type="Pfam" id="PF20730"/>
    </source>
</evidence>
<reference evidence="10" key="1">
    <citation type="submission" date="2020-07" db="EMBL/GenBank/DDBJ databases">
        <title>Huge and variable diversity of episymbiotic CPR bacteria and DPANN archaea in groundwater ecosystems.</title>
        <authorList>
            <person name="He C.Y."/>
            <person name="Keren R."/>
            <person name="Whittaker M."/>
            <person name="Farag I.F."/>
            <person name="Doudna J."/>
            <person name="Cate J.H.D."/>
            <person name="Banfield J.F."/>
        </authorList>
    </citation>
    <scope>NUCLEOTIDE SEQUENCE</scope>
    <source>
        <strain evidence="10">NC_groundwater_763_Ag_S-0.2um_68_21</strain>
    </source>
</reference>
<feature type="transmembrane region" description="Helical" evidence="7">
    <location>
        <begin position="55"/>
        <end position="75"/>
    </location>
</feature>
<dbReference type="AlphaFoldDB" id="A0A932I0H6"/>
<dbReference type="Pfam" id="PF04239">
    <property type="entry name" value="DUF421"/>
    <property type="match status" value="1"/>
</dbReference>
<dbReference type="Proteomes" id="UP000782312">
    <property type="component" value="Unassembled WGS sequence"/>
</dbReference>
<accession>A0A932I0H6</accession>
<dbReference type="PANTHER" id="PTHR34582:SF6">
    <property type="entry name" value="UPF0702 TRANSMEMBRANE PROTEIN YCAP"/>
    <property type="match status" value="1"/>
</dbReference>
<evidence type="ECO:0000256" key="7">
    <source>
        <dbReference type="SAM" id="Phobius"/>
    </source>
</evidence>
<evidence type="ECO:0000256" key="3">
    <source>
        <dbReference type="ARBA" id="ARBA00022475"/>
    </source>
</evidence>
<dbReference type="EMBL" id="JACPUR010000016">
    <property type="protein sequence ID" value="MBI3127161.1"/>
    <property type="molecule type" value="Genomic_DNA"/>
</dbReference>
<comment type="similarity">
    <text evidence="2">Belongs to the UPF0702 family.</text>
</comment>
<proteinExistence type="inferred from homology"/>
<evidence type="ECO:0000256" key="1">
    <source>
        <dbReference type="ARBA" id="ARBA00004651"/>
    </source>
</evidence>
<evidence type="ECO:0000256" key="2">
    <source>
        <dbReference type="ARBA" id="ARBA00006448"/>
    </source>
</evidence>
<dbReference type="InterPro" id="IPR048454">
    <property type="entry name" value="YetF_N"/>
</dbReference>
<dbReference type="Pfam" id="PF20730">
    <property type="entry name" value="YetF_N"/>
    <property type="match status" value="1"/>
</dbReference>
<keyword evidence="5 7" id="KW-1133">Transmembrane helix</keyword>
<protein>
    <submittedName>
        <fullName evidence="10">DUF421 domain-containing protein</fullName>
    </submittedName>
</protein>
<comment type="caution">
    <text evidence="10">The sequence shown here is derived from an EMBL/GenBank/DDBJ whole genome shotgun (WGS) entry which is preliminary data.</text>
</comment>
<dbReference type="GO" id="GO:0005886">
    <property type="term" value="C:plasma membrane"/>
    <property type="evidence" value="ECO:0007669"/>
    <property type="project" value="UniProtKB-SubCell"/>
</dbReference>
<evidence type="ECO:0000256" key="6">
    <source>
        <dbReference type="ARBA" id="ARBA00023136"/>
    </source>
</evidence>
<sequence length="166" mass="18849">MEPVLRATAIYLVLMILFRVMGKRSLAQITLFDFVLLLIIGEATQNALLSDDYSVTNGVLVIITLLMVDLGFSLWKEYSPRMEKAAEGTPLVLVEDGKPLDDRIQKERVNNEDIIEAARHQYGLWKMSQIRMAILEKNGGITIIPMELPYVTETIRRELDARLGRS</sequence>
<feature type="transmembrane region" description="Helical" evidence="7">
    <location>
        <begin position="6"/>
        <end position="22"/>
    </location>
</feature>
<evidence type="ECO:0000256" key="4">
    <source>
        <dbReference type="ARBA" id="ARBA00022692"/>
    </source>
</evidence>
<feature type="domain" description="YetF-like N-terminal transmembrane" evidence="9">
    <location>
        <begin position="12"/>
        <end position="65"/>
    </location>
</feature>
<comment type="subcellular location">
    <subcellularLocation>
        <location evidence="1">Cell membrane</location>
        <topology evidence="1">Multi-pass membrane protein</topology>
    </subcellularLocation>
</comment>
<keyword evidence="4 7" id="KW-0812">Transmembrane</keyword>
<keyword evidence="6 7" id="KW-0472">Membrane</keyword>
<dbReference type="InterPro" id="IPR023090">
    <property type="entry name" value="UPF0702_alpha/beta_dom_sf"/>
</dbReference>
<name>A0A932I0H6_UNCTE</name>
<gene>
    <name evidence="10" type="ORF">HYZ11_06125</name>
</gene>
<feature type="domain" description="YetF C-terminal" evidence="8">
    <location>
        <begin position="80"/>
        <end position="147"/>
    </location>
</feature>
<dbReference type="InterPro" id="IPR007353">
    <property type="entry name" value="DUF421"/>
</dbReference>
<dbReference type="Gene3D" id="3.30.240.20">
    <property type="entry name" value="bsu07140 like domains"/>
    <property type="match status" value="1"/>
</dbReference>
<evidence type="ECO:0000313" key="10">
    <source>
        <dbReference type="EMBL" id="MBI3127161.1"/>
    </source>
</evidence>
<dbReference type="PANTHER" id="PTHR34582">
    <property type="entry name" value="UPF0702 TRANSMEMBRANE PROTEIN YCAP"/>
    <property type="match status" value="1"/>
</dbReference>
<feature type="transmembrane region" description="Helical" evidence="7">
    <location>
        <begin position="29"/>
        <end position="49"/>
    </location>
</feature>